<dbReference type="Proteomes" id="UP000516380">
    <property type="component" value="Chromosome"/>
</dbReference>
<proteinExistence type="predicted"/>
<organism evidence="1 2">
    <name type="scientific">Mycobacterium kansasii</name>
    <dbReference type="NCBI Taxonomy" id="1768"/>
    <lineage>
        <taxon>Bacteria</taxon>
        <taxon>Bacillati</taxon>
        <taxon>Actinomycetota</taxon>
        <taxon>Actinomycetes</taxon>
        <taxon>Mycobacteriales</taxon>
        <taxon>Mycobacteriaceae</taxon>
        <taxon>Mycobacterium</taxon>
    </lineage>
</organism>
<evidence type="ECO:0000313" key="1">
    <source>
        <dbReference type="EMBL" id="BCI87122.1"/>
    </source>
</evidence>
<evidence type="ECO:0000313" key="2">
    <source>
        <dbReference type="Proteomes" id="UP000516380"/>
    </source>
</evidence>
<protein>
    <submittedName>
        <fullName evidence="1">Uncharacterized protein</fullName>
    </submittedName>
</protein>
<gene>
    <name evidence="1" type="ORF">NIIDMKKI_23280</name>
</gene>
<reference evidence="1 2" key="1">
    <citation type="submission" date="2020-07" db="EMBL/GenBank/DDBJ databases">
        <title>Mycobacterium kansasii (former subtype) with zoonotic potential isolated from diseased indoor pet cat, Japan.</title>
        <authorList>
            <person name="Fukano H."/>
            <person name="Terazono T."/>
            <person name="Hoshino Y."/>
        </authorList>
    </citation>
    <scope>NUCLEOTIDE SEQUENCE [LARGE SCALE GENOMIC DNA]</scope>
    <source>
        <strain evidence="1 2">Kuro-I</strain>
    </source>
</reference>
<accession>A0A7G1IB98</accession>
<name>A0A7G1IB98_MYCKA</name>
<dbReference type="EMBL" id="AP023343">
    <property type="protein sequence ID" value="BCI87122.1"/>
    <property type="molecule type" value="Genomic_DNA"/>
</dbReference>
<dbReference type="AlphaFoldDB" id="A0A7G1IB98"/>
<keyword evidence="2" id="KW-1185">Reference proteome</keyword>
<sequence>MLCRQDRGFNGRTRGSADCSATAVATKQVALSMTESSDNSDTPAKPQDHAGLRAELAALADDFTPLITELWPRLEDHK</sequence>